<dbReference type="RefSeq" id="WP_003133299.1">
    <property type="nucleotide sequence ID" value="NZ_AP026069.1"/>
</dbReference>
<reference evidence="2 8" key="2">
    <citation type="submission" date="2020-06" db="EMBL/GenBank/DDBJ databases">
        <title>Draft genome sequence of Lactic acid bacteria from Okinawan-style tofu.</title>
        <authorList>
            <person name="Takara I."/>
            <person name="Ikematsu S."/>
        </authorList>
    </citation>
    <scope>NUCLEOTIDE SEQUENCE [LARGE SCALE GENOMIC DNA]</scope>
    <source>
        <strain evidence="2">Lg38</strain>
        <strain evidence="8">lg38</strain>
    </source>
</reference>
<proteinExistence type="predicted"/>
<dbReference type="Proteomes" id="UP001157396">
    <property type="component" value="Unassembled WGS sequence"/>
</dbReference>
<dbReference type="EMBL" id="CP109635">
    <property type="protein sequence ID" value="UYT10832.1"/>
    <property type="molecule type" value="Genomic_DNA"/>
</dbReference>
<dbReference type="AlphaFoldDB" id="A0A1I4GT89"/>
<dbReference type="EMBL" id="BLXU01000008">
    <property type="protein sequence ID" value="GFO52115.1"/>
    <property type="molecule type" value="Genomic_DNA"/>
</dbReference>
<feature type="compositionally biased region" description="Basic and acidic residues" evidence="1">
    <location>
        <begin position="184"/>
        <end position="209"/>
    </location>
</feature>
<evidence type="ECO:0000313" key="4">
    <source>
        <dbReference type="EMBL" id="SFL32577.1"/>
    </source>
</evidence>
<reference evidence="3" key="5">
    <citation type="submission" date="2023-04" db="EMBL/GenBank/DDBJ databases">
        <title>Genomic analysis of Lactococcus garvieae isolates.</title>
        <authorList>
            <person name="Zhanghang C."/>
        </authorList>
    </citation>
    <scope>NUCLEOTIDE SEQUENCE</scope>
    <source>
        <strain evidence="3">ZB-1</strain>
    </source>
</reference>
<feature type="compositionally biased region" description="Polar residues" evidence="1">
    <location>
        <begin position="29"/>
        <end position="41"/>
    </location>
</feature>
<organism evidence="4 7">
    <name type="scientific">Lactococcus garvieae</name>
    <dbReference type="NCBI Taxonomy" id="1363"/>
    <lineage>
        <taxon>Bacteria</taxon>
        <taxon>Bacillati</taxon>
        <taxon>Bacillota</taxon>
        <taxon>Bacilli</taxon>
        <taxon>Lactobacillales</taxon>
        <taxon>Streptococcaceae</taxon>
        <taxon>Lactococcus</taxon>
    </lineage>
</organism>
<reference evidence="4 7" key="1">
    <citation type="submission" date="2016-10" db="EMBL/GenBank/DDBJ databases">
        <authorList>
            <person name="de Groot N.N."/>
        </authorList>
    </citation>
    <scope>NUCLEOTIDE SEQUENCE [LARGE SCALE GENOMIC DNA]</scope>
    <source>
        <strain evidence="4 7">M79</strain>
    </source>
</reference>
<evidence type="ECO:0000256" key="1">
    <source>
        <dbReference type="SAM" id="MobiDB-lite"/>
    </source>
</evidence>
<reference evidence="6" key="4">
    <citation type="submission" date="2023-02" db="EMBL/GenBank/DDBJ databases">
        <title>Comparative genomics and fermentation flavor characterization of five lactic acid bacteria reveal flavor biosynthesis metabolic pathways in fermented muskmelon puree.</title>
        <authorList>
            <person name="Yuan L."/>
            <person name="Li M."/>
            <person name="Xu X."/>
            <person name="Lao F."/>
            <person name="Wu J."/>
        </authorList>
    </citation>
    <scope>NUCLEOTIDE SEQUENCE</scope>
    <source>
        <strain evidence="6">Pa-2</strain>
    </source>
</reference>
<reference evidence="5" key="3">
    <citation type="submission" date="2022-10" db="EMBL/GenBank/DDBJ databases">
        <title>Genome assembly of Lactococcus garvieae isolates from cricket gut.</title>
        <authorList>
            <person name="Luecke A.R."/>
            <person name="Brown A.M.V."/>
            <person name="Wakeman C.A."/>
        </authorList>
    </citation>
    <scope>NUCLEOTIDE SEQUENCE</scope>
    <source>
        <strain evidence="5">Alexii-11_2</strain>
    </source>
</reference>
<accession>A0A1I4GT89</accession>
<dbReference type="EMBL" id="FOTJ01000005">
    <property type="protein sequence ID" value="SFL32577.1"/>
    <property type="molecule type" value="Genomic_DNA"/>
</dbReference>
<dbReference type="EMBL" id="CP118627">
    <property type="protein sequence ID" value="WEA13525.1"/>
    <property type="molecule type" value="Genomic_DNA"/>
</dbReference>
<dbReference type="Proteomes" id="UP001164042">
    <property type="component" value="Chromosome"/>
</dbReference>
<dbReference type="EMBL" id="JARYTV010000006">
    <property type="protein sequence ID" value="MDH7960348.1"/>
    <property type="molecule type" value="Genomic_DNA"/>
</dbReference>
<feature type="compositionally biased region" description="Polar residues" evidence="1">
    <location>
        <begin position="65"/>
        <end position="82"/>
    </location>
</feature>
<evidence type="ECO:0000313" key="2">
    <source>
        <dbReference type="EMBL" id="GFO52115.1"/>
    </source>
</evidence>
<dbReference type="Proteomes" id="UP001217324">
    <property type="component" value="Chromosome"/>
</dbReference>
<evidence type="ECO:0000313" key="5">
    <source>
        <dbReference type="EMBL" id="UYT10832.1"/>
    </source>
</evidence>
<evidence type="ECO:0000313" key="6">
    <source>
        <dbReference type="EMBL" id="WEA13525.1"/>
    </source>
</evidence>
<sequence length="209" mass="23769">MNEGRRVVFPIIDDDEMLEKDTRVIMTNSQLITKNPSQQDEASFGGVQMSDKKRSDVYKPIKTKVSYSTQHRPLNSNHSGYSSFDKMPKKTSVDESKEKAKREAAVPPKRPKGYVHPLERDKDDFSLRRSSAVLNAAKPTSGEKKTIEQKPMSPRRPATNNPIRDMKKRGLNLDEAIISGSPQKGEDKTKTAKNEYFDNKRKNLFDRGL</sequence>
<dbReference type="Proteomes" id="UP000181969">
    <property type="component" value="Unassembled WGS sequence"/>
</dbReference>
<name>A0A1I4GT89_9LACT</name>
<dbReference type="OrthoDB" id="2243148at2"/>
<feature type="compositionally biased region" description="Basic and acidic residues" evidence="1">
    <location>
        <begin position="50"/>
        <end position="59"/>
    </location>
</feature>
<evidence type="ECO:0000313" key="8">
    <source>
        <dbReference type="Proteomes" id="UP000504756"/>
    </source>
</evidence>
<feature type="compositionally biased region" description="Basic and acidic residues" evidence="1">
    <location>
        <begin position="117"/>
        <end position="127"/>
    </location>
</feature>
<evidence type="ECO:0000313" key="7">
    <source>
        <dbReference type="Proteomes" id="UP000181969"/>
    </source>
</evidence>
<gene>
    <name evidence="2" type="primary">yvcA</name>
    <name evidence="2" type="ORF">ikelab_13900</name>
    <name evidence="5" type="ORF">OF801_02510</name>
    <name evidence="6" type="ORF">PWF74_08380</name>
    <name evidence="3" type="ORF">QHR29_07710</name>
    <name evidence="4" type="ORF">SAMN05216438_10528</name>
</gene>
<feature type="compositionally biased region" description="Basic and acidic residues" evidence="1">
    <location>
        <begin position="86"/>
        <end position="104"/>
    </location>
</feature>
<evidence type="ECO:0000313" key="3">
    <source>
        <dbReference type="EMBL" id="MDH7960348.1"/>
    </source>
</evidence>
<feature type="region of interest" description="Disordered" evidence="1">
    <location>
        <begin position="29"/>
        <end position="209"/>
    </location>
</feature>
<dbReference type="Proteomes" id="UP000504756">
    <property type="component" value="Unassembled WGS sequence"/>
</dbReference>
<dbReference type="GeneID" id="61073531"/>
<protein>
    <submittedName>
        <fullName evidence="4">Uncharacterized protein</fullName>
    </submittedName>
</protein>